<feature type="transmembrane region" description="Helical" evidence="6">
    <location>
        <begin position="39"/>
        <end position="63"/>
    </location>
</feature>
<evidence type="ECO:0000259" key="7">
    <source>
        <dbReference type="Pfam" id="PF04024"/>
    </source>
</evidence>
<keyword evidence="2" id="KW-1003">Cell membrane</keyword>
<evidence type="ECO:0000256" key="6">
    <source>
        <dbReference type="SAM" id="Phobius"/>
    </source>
</evidence>
<keyword evidence="4 6" id="KW-1133">Transmembrane helix</keyword>
<dbReference type="InterPro" id="IPR052027">
    <property type="entry name" value="PspC"/>
</dbReference>
<evidence type="ECO:0000256" key="4">
    <source>
        <dbReference type="ARBA" id="ARBA00022989"/>
    </source>
</evidence>
<accession>A0A3B0UV15</accession>
<sequence>MTDYTMRDKLTRVKNDKVIAGVCGGIAKYLGWDPALVRLLYVLVSIFSAAFPGIIVYLVLWIVMPEDS</sequence>
<comment type="subcellular location">
    <subcellularLocation>
        <location evidence="1">Cell membrane</location>
        <topology evidence="1">Single-pass membrane protein</topology>
    </subcellularLocation>
</comment>
<evidence type="ECO:0000256" key="1">
    <source>
        <dbReference type="ARBA" id="ARBA00004162"/>
    </source>
</evidence>
<keyword evidence="5 6" id="KW-0472">Membrane</keyword>
<evidence type="ECO:0000313" key="8">
    <source>
        <dbReference type="EMBL" id="VAW29187.1"/>
    </source>
</evidence>
<dbReference type="PANTHER" id="PTHR33885:SF3">
    <property type="entry name" value="PHAGE SHOCK PROTEIN C"/>
    <property type="match status" value="1"/>
</dbReference>
<reference evidence="8" key="1">
    <citation type="submission" date="2018-06" db="EMBL/GenBank/DDBJ databases">
        <authorList>
            <person name="Zhirakovskaya E."/>
        </authorList>
    </citation>
    <scope>NUCLEOTIDE SEQUENCE</scope>
</reference>
<dbReference type="EMBL" id="UOES01000528">
    <property type="protein sequence ID" value="VAW29187.1"/>
    <property type="molecule type" value="Genomic_DNA"/>
</dbReference>
<name>A0A3B0UV15_9ZZZZ</name>
<evidence type="ECO:0000256" key="3">
    <source>
        <dbReference type="ARBA" id="ARBA00022692"/>
    </source>
</evidence>
<dbReference type="PANTHER" id="PTHR33885">
    <property type="entry name" value="PHAGE SHOCK PROTEIN C"/>
    <property type="match status" value="1"/>
</dbReference>
<evidence type="ECO:0000256" key="2">
    <source>
        <dbReference type="ARBA" id="ARBA00022475"/>
    </source>
</evidence>
<proteinExistence type="predicted"/>
<dbReference type="Pfam" id="PF04024">
    <property type="entry name" value="PspC"/>
    <property type="match status" value="1"/>
</dbReference>
<dbReference type="GO" id="GO:0005886">
    <property type="term" value="C:plasma membrane"/>
    <property type="evidence" value="ECO:0007669"/>
    <property type="project" value="UniProtKB-SubCell"/>
</dbReference>
<protein>
    <recommendedName>
        <fullName evidence="7">Phage shock protein PspC N-terminal domain-containing protein</fullName>
    </recommendedName>
</protein>
<keyword evidence="3 6" id="KW-0812">Transmembrane</keyword>
<gene>
    <name evidence="8" type="ORF">MNBD_BACTEROID06-446</name>
</gene>
<evidence type="ECO:0000256" key="5">
    <source>
        <dbReference type="ARBA" id="ARBA00023136"/>
    </source>
</evidence>
<organism evidence="8">
    <name type="scientific">hydrothermal vent metagenome</name>
    <dbReference type="NCBI Taxonomy" id="652676"/>
    <lineage>
        <taxon>unclassified sequences</taxon>
        <taxon>metagenomes</taxon>
        <taxon>ecological metagenomes</taxon>
    </lineage>
</organism>
<dbReference type="InterPro" id="IPR007168">
    <property type="entry name" value="Phageshock_PspC_N"/>
</dbReference>
<feature type="domain" description="Phage shock protein PspC N-terminal" evidence="7">
    <location>
        <begin position="9"/>
        <end position="66"/>
    </location>
</feature>
<dbReference type="AlphaFoldDB" id="A0A3B0UV15"/>